<dbReference type="OrthoDB" id="9807335at2"/>
<dbReference type="InterPro" id="IPR025415">
    <property type="entry name" value="DUF4141"/>
</dbReference>
<feature type="coiled-coil region" evidence="1">
    <location>
        <begin position="42"/>
        <end position="101"/>
    </location>
</feature>
<dbReference type="Pfam" id="PF13605">
    <property type="entry name" value="DUF4141"/>
    <property type="match status" value="1"/>
</dbReference>
<name>A0A0D6P229_9PROT</name>
<dbReference type="EMBL" id="BANB01000009">
    <property type="protein sequence ID" value="GAN75810.1"/>
    <property type="molecule type" value="Genomic_DNA"/>
</dbReference>
<feature type="signal peptide" evidence="2">
    <location>
        <begin position="1"/>
        <end position="28"/>
    </location>
</feature>
<dbReference type="AlphaFoldDB" id="A0A0D6P229"/>
<sequence>MIRHRIRVALAAGVATFSLVSISPPAKAQWIVFDPSNYAQNVLTAARELQQVNNEIQGLENQATMLINQARNLASLPYSSLATLEQSIAQTQQLLSQAQRIAYSVSTIDQAFTQTYPQAYSSATSSQQLIADAQTRWQNARAGFQDAMRVQAGVVQNLDTTRTQIDALISTSQSATGALQAAQSGNQLIAIQTKQLADLTAVMASIARAQSLDGARRIESQVQAQQQLQNFLNYGAGYQAGSAQMFH</sequence>
<evidence type="ECO:0000313" key="3">
    <source>
        <dbReference type="EMBL" id="GAN75810.1"/>
    </source>
</evidence>
<gene>
    <name evidence="3" type="ORF">Asru_0009_03</name>
</gene>
<proteinExistence type="predicted"/>
<keyword evidence="2" id="KW-0732">Signal</keyword>
<evidence type="ECO:0000313" key="4">
    <source>
        <dbReference type="Proteomes" id="UP000032680"/>
    </source>
</evidence>
<keyword evidence="1" id="KW-0175">Coiled coil</keyword>
<evidence type="ECO:0000256" key="2">
    <source>
        <dbReference type="SAM" id="SignalP"/>
    </source>
</evidence>
<feature type="chain" id="PRO_5002309681" evidence="2">
    <location>
        <begin position="29"/>
        <end position="247"/>
    </location>
</feature>
<keyword evidence="4" id="KW-1185">Reference proteome</keyword>
<reference evidence="3 4" key="1">
    <citation type="submission" date="2012-11" db="EMBL/GenBank/DDBJ databases">
        <title>Whole genome sequence of Acidisphaera rubrifaciens HS-AP3.</title>
        <authorList>
            <person name="Azuma Y."/>
            <person name="Higashiura N."/>
            <person name="Hirakawa H."/>
            <person name="Matsushita K."/>
        </authorList>
    </citation>
    <scope>NUCLEOTIDE SEQUENCE [LARGE SCALE GENOMIC DNA]</scope>
    <source>
        <strain evidence="3 4">HS-AP3</strain>
    </source>
</reference>
<dbReference type="InterPro" id="IPR014147">
    <property type="entry name" value="T4SS_TrbJ"/>
</dbReference>
<dbReference type="Proteomes" id="UP000032680">
    <property type="component" value="Unassembled WGS sequence"/>
</dbReference>
<dbReference type="NCBIfam" id="TIGR02780">
    <property type="entry name" value="TrbJ_Ti"/>
    <property type="match status" value="1"/>
</dbReference>
<dbReference type="NCBIfam" id="NF010448">
    <property type="entry name" value="PRK13874.1"/>
    <property type="match status" value="1"/>
</dbReference>
<protein>
    <submittedName>
        <fullName evidence="3">Conjugal transfer protein TrbJ</fullName>
    </submittedName>
</protein>
<evidence type="ECO:0000256" key="1">
    <source>
        <dbReference type="SAM" id="Coils"/>
    </source>
</evidence>
<dbReference type="RefSeq" id="WP_084623037.1">
    <property type="nucleotide sequence ID" value="NZ_BANB01000009.1"/>
</dbReference>
<organism evidence="3 4">
    <name type="scientific">Acidisphaera rubrifaciens HS-AP3</name>
    <dbReference type="NCBI Taxonomy" id="1231350"/>
    <lineage>
        <taxon>Bacteria</taxon>
        <taxon>Pseudomonadati</taxon>
        <taxon>Pseudomonadota</taxon>
        <taxon>Alphaproteobacteria</taxon>
        <taxon>Acetobacterales</taxon>
        <taxon>Acetobacteraceae</taxon>
        <taxon>Acidisphaera</taxon>
    </lineage>
</organism>
<comment type="caution">
    <text evidence="3">The sequence shown here is derived from an EMBL/GenBank/DDBJ whole genome shotgun (WGS) entry which is preliminary data.</text>
</comment>
<accession>A0A0D6P229</accession>